<keyword evidence="1" id="KW-1133">Transmembrane helix</keyword>
<protein>
    <submittedName>
        <fullName evidence="2">Pilus assembly protein PilN</fullName>
    </submittedName>
</protein>
<dbReference type="InterPro" id="IPR007813">
    <property type="entry name" value="PilN"/>
</dbReference>
<keyword evidence="3" id="KW-1185">Reference proteome</keyword>
<dbReference type="Pfam" id="PF05137">
    <property type="entry name" value="PilN"/>
    <property type="match status" value="1"/>
</dbReference>
<dbReference type="InterPro" id="IPR052534">
    <property type="entry name" value="Extracell_DNA_Util/SecSys_Comp"/>
</dbReference>
<organism evidence="2 3">
    <name type="scientific">Candidatus Paraluminiphilus aquimaris</name>
    <dbReference type="NCBI Taxonomy" id="2518994"/>
    <lineage>
        <taxon>Bacteria</taxon>
        <taxon>Pseudomonadati</taxon>
        <taxon>Pseudomonadota</taxon>
        <taxon>Gammaproteobacteria</taxon>
        <taxon>Cellvibrionales</taxon>
        <taxon>Halieaceae</taxon>
        <taxon>Candidatus Paraluminiphilus</taxon>
    </lineage>
</organism>
<evidence type="ECO:0000313" key="2">
    <source>
        <dbReference type="EMBL" id="UZP73886.1"/>
    </source>
</evidence>
<keyword evidence="1" id="KW-0812">Transmembrane</keyword>
<dbReference type="PANTHER" id="PTHR40278:SF2">
    <property type="entry name" value="TYPE IV PILUS INNER MEMBRANE COMPONENT PILN"/>
    <property type="match status" value="1"/>
</dbReference>
<gene>
    <name evidence="2" type="ORF">E0F26_03620</name>
</gene>
<dbReference type="Proteomes" id="UP001317963">
    <property type="component" value="Chromosome"/>
</dbReference>
<reference evidence="2 3" key="1">
    <citation type="submission" date="2019-02" db="EMBL/GenBank/DDBJ databases">
        <title>Halieaceae_genomes.</title>
        <authorList>
            <person name="Li S.-H."/>
        </authorList>
    </citation>
    <scope>NUCLEOTIDE SEQUENCE [LARGE SCALE GENOMIC DNA]</scope>
    <source>
        <strain evidence="2 3">JH123</strain>
    </source>
</reference>
<dbReference type="PANTHER" id="PTHR40278">
    <property type="entry name" value="DNA UTILIZATION PROTEIN HOFN"/>
    <property type="match status" value="1"/>
</dbReference>
<dbReference type="EMBL" id="CP036501">
    <property type="protein sequence ID" value="UZP73886.1"/>
    <property type="molecule type" value="Genomic_DNA"/>
</dbReference>
<accession>A0ABY6Q5D8</accession>
<evidence type="ECO:0000313" key="3">
    <source>
        <dbReference type="Proteomes" id="UP001317963"/>
    </source>
</evidence>
<dbReference type="RefSeq" id="WP_279242687.1">
    <property type="nucleotide sequence ID" value="NZ_CP036501.1"/>
</dbReference>
<evidence type="ECO:0000256" key="1">
    <source>
        <dbReference type="SAM" id="Phobius"/>
    </source>
</evidence>
<name>A0ABY6Q5D8_9GAMM</name>
<proteinExistence type="predicted"/>
<sequence>MANINLLPWREELRAERQRNFVSSLGLSVALAVLVLVLADRIIDINLDAQNARNRFLTENIALVDGKVAEIRDLRSQRTLLLERMRVIQELQGNRPIIVRVLDELVRTVPDGVYYQNLSASDDTLYIEGIAESNNRVSSLMRRLDASDWLKAPSLDGVSAAEDLGQSAMNFSLSVEIEAPTVRSAGDL</sequence>
<feature type="transmembrane region" description="Helical" evidence="1">
    <location>
        <begin position="21"/>
        <end position="39"/>
    </location>
</feature>
<keyword evidence="1" id="KW-0472">Membrane</keyword>